<comment type="caution">
    <text evidence="1">The sequence shown here is derived from an EMBL/GenBank/DDBJ whole genome shotgun (WGS) entry which is preliminary data.</text>
</comment>
<evidence type="ECO:0000313" key="2">
    <source>
        <dbReference type="Proteomes" id="UP000028631"/>
    </source>
</evidence>
<dbReference type="AlphaFoldDB" id="A0A085VD13"/>
<name>A0A085VD13_PSESX</name>
<dbReference type="EMBL" id="JPQU01000062">
    <property type="protein sequence ID" value="KFE53326.1"/>
    <property type="molecule type" value="Genomic_DNA"/>
</dbReference>
<organism evidence="1 2">
    <name type="scientific">Pseudomonas syringae</name>
    <dbReference type="NCBI Taxonomy" id="317"/>
    <lineage>
        <taxon>Bacteria</taxon>
        <taxon>Pseudomonadati</taxon>
        <taxon>Pseudomonadota</taxon>
        <taxon>Gammaproteobacteria</taxon>
        <taxon>Pseudomonadales</taxon>
        <taxon>Pseudomonadaceae</taxon>
        <taxon>Pseudomonas</taxon>
    </lineage>
</organism>
<evidence type="ECO:0000313" key="1">
    <source>
        <dbReference type="EMBL" id="KFE53326.1"/>
    </source>
</evidence>
<proteinExistence type="predicted"/>
<sequence>MRDRFEASQSKDLLSRSNDGYLDAATDRNWTIWQLAWNTALSRESHRNGEGSPFSTLTAEEVEFVKRLYNDSHE</sequence>
<protein>
    <submittedName>
        <fullName evidence="1">Uncharacterized protein</fullName>
    </submittedName>
</protein>
<keyword evidence="2" id="KW-1185">Reference proteome</keyword>
<accession>A0A085VD13</accession>
<reference evidence="1 2" key="1">
    <citation type="submission" date="2014-07" db="EMBL/GenBank/DDBJ databases">
        <title>Draft Genome Sequences of Environmental Pseudomonas syringae strains.</title>
        <authorList>
            <person name="Baltrus D.A."/>
            <person name="Berge O."/>
            <person name="Morris C."/>
        </authorList>
    </citation>
    <scope>NUCLEOTIDE SEQUENCE [LARGE SCALE GENOMIC DNA]</scope>
    <source>
        <strain evidence="1 2">GAW0119</strain>
    </source>
</reference>
<gene>
    <name evidence="1" type="ORF">IV01_20380</name>
</gene>
<dbReference type="Proteomes" id="UP000028631">
    <property type="component" value="Unassembled WGS sequence"/>
</dbReference>
<dbReference type="PATRIC" id="fig|317.175.peg.4253"/>